<dbReference type="GeneID" id="85325747"/>
<dbReference type="RefSeq" id="XP_060292365.1">
    <property type="nucleotide sequence ID" value="XM_060442477.1"/>
</dbReference>
<feature type="compositionally biased region" description="Basic and acidic residues" evidence="1">
    <location>
        <begin position="10"/>
        <end position="27"/>
    </location>
</feature>
<dbReference type="EMBL" id="JAUIRO010000006">
    <property type="protein sequence ID" value="KAK0709061.1"/>
    <property type="molecule type" value="Genomic_DNA"/>
</dbReference>
<feature type="region of interest" description="Disordered" evidence="1">
    <location>
        <begin position="1"/>
        <end position="37"/>
    </location>
</feature>
<evidence type="ECO:0000313" key="2">
    <source>
        <dbReference type="EMBL" id="KAK0709061.1"/>
    </source>
</evidence>
<organism evidence="2 3">
    <name type="scientific">Lasiosphaeria miniovina</name>
    <dbReference type="NCBI Taxonomy" id="1954250"/>
    <lineage>
        <taxon>Eukaryota</taxon>
        <taxon>Fungi</taxon>
        <taxon>Dikarya</taxon>
        <taxon>Ascomycota</taxon>
        <taxon>Pezizomycotina</taxon>
        <taxon>Sordariomycetes</taxon>
        <taxon>Sordariomycetidae</taxon>
        <taxon>Sordariales</taxon>
        <taxon>Lasiosphaeriaceae</taxon>
        <taxon>Lasiosphaeria</taxon>
    </lineage>
</organism>
<dbReference type="AlphaFoldDB" id="A0AA40A4C2"/>
<name>A0AA40A4C2_9PEZI</name>
<gene>
    <name evidence="2" type="ORF">B0T26DRAFT_720323</name>
</gene>
<sequence>MLSRQGPGAETKREPEDSMKERREEASVRAGGFASQRSRAVEQQLRRAEELGVLVVLLWQARPVAS</sequence>
<keyword evidence="3" id="KW-1185">Reference proteome</keyword>
<comment type="caution">
    <text evidence="2">The sequence shown here is derived from an EMBL/GenBank/DDBJ whole genome shotgun (WGS) entry which is preliminary data.</text>
</comment>
<reference evidence="2" key="1">
    <citation type="submission" date="2023-06" db="EMBL/GenBank/DDBJ databases">
        <title>Genome-scale phylogeny and comparative genomics of the fungal order Sordariales.</title>
        <authorList>
            <consortium name="Lawrence Berkeley National Laboratory"/>
            <person name="Hensen N."/>
            <person name="Bonometti L."/>
            <person name="Westerberg I."/>
            <person name="Brannstrom I.O."/>
            <person name="Guillou S."/>
            <person name="Cros-Aarteil S."/>
            <person name="Calhoun S."/>
            <person name="Haridas S."/>
            <person name="Kuo A."/>
            <person name="Mondo S."/>
            <person name="Pangilinan J."/>
            <person name="Riley R."/>
            <person name="LaButti K."/>
            <person name="Andreopoulos B."/>
            <person name="Lipzen A."/>
            <person name="Chen C."/>
            <person name="Yanf M."/>
            <person name="Daum C."/>
            <person name="Ng V."/>
            <person name="Clum A."/>
            <person name="Steindorff A."/>
            <person name="Ohm R."/>
            <person name="Martin F."/>
            <person name="Silar P."/>
            <person name="Natvig D."/>
            <person name="Lalanne C."/>
            <person name="Gautier V."/>
            <person name="Ament-velasquez S.L."/>
            <person name="Kruys A."/>
            <person name="Hutchinson M.I."/>
            <person name="Powell A.J."/>
            <person name="Barry K."/>
            <person name="Miller A.N."/>
            <person name="Grigoriev I.V."/>
            <person name="Debuchy R."/>
            <person name="Gladieux P."/>
            <person name="Thoren M.H."/>
            <person name="Johannesson H."/>
        </authorList>
    </citation>
    <scope>NUCLEOTIDE SEQUENCE</scope>
    <source>
        <strain evidence="2">SMH2392-1A</strain>
    </source>
</reference>
<evidence type="ECO:0000313" key="3">
    <source>
        <dbReference type="Proteomes" id="UP001172101"/>
    </source>
</evidence>
<accession>A0AA40A4C2</accession>
<proteinExistence type="predicted"/>
<dbReference type="Proteomes" id="UP001172101">
    <property type="component" value="Unassembled WGS sequence"/>
</dbReference>
<evidence type="ECO:0000256" key="1">
    <source>
        <dbReference type="SAM" id="MobiDB-lite"/>
    </source>
</evidence>
<protein>
    <submittedName>
        <fullName evidence="2">Uncharacterized protein</fullName>
    </submittedName>
</protein>